<dbReference type="InterPro" id="IPR003593">
    <property type="entry name" value="AAA+_ATPase"/>
</dbReference>
<evidence type="ECO:0000313" key="9">
    <source>
        <dbReference type="Proteomes" id="UP001056429"/>
    </source>
</evidence>
<name>A0A9J6NZL9_9CLOT</name>
<dbReference type="InterPro" id="IPR013767">
    <property type="entry name" value="PAS_fold"/>
</dbReference>
<dbReference type="PROSITE" id="PS50112">
    <property type="entry name" value="PAS"/>
    <property type="match status" value="1"/>
</dbReference>
<dbReference type="Pfam" id="PF02954">
    <property type="entry name" value="HTH_8"/>
    <property type="match status" value="1"/>
</dbReference>
<dbReference type="CDD" id="cd00009">
    <property type="entry name" value="AAA"/>
    <property type="match status" value="1"/>
</dbReference>
<keyword evidence="3" id="KW-0805">Transcription regulation</keyword>
<comment type="caution">
    <text evidence="8">The sequence shown here is derived from an EMBL/GenBank/DDBJ whole genome shotgun (WGS) entry which is preliminary data.</text>
</comment>
<dbReference type="InterPro" id="IPR000014">
    <property type="entry name" value="PAS"/>
</dbReference>
<dbReference type="InterPro" id="IPR027417">
    <property type="entry name" value="P-loop_NTPase"/>
</dbReference>
<dbReference type="SUPFAM" id="SSF46689">
    <property type="entry name" value="Homeodomain-like"/>
    <property type="match status" value="1"/>
</dbReference>
<dbReference type="SUPFAM" id="SSF52540">
    <property type="entry name" value="P-loop containing nucleoside triphosphate hydrolases"/>
    <property type="match status" value="1"/>
</dbReference>
<dbReference type="Gene3D" id="1.10.8.60">
    <property type="match status" value="1"/>
</dbReference>
<dbReference type="Pfam" id="PF00158">
    <property type="entry name" value="Sigma54_activat"/>
    <property type="match status" value="1"/>
</dbReference>
<evidence type="ECO:0000259" key="6">
    <source>
        <dbReference type="PROSITE" id="PS50045"/>
    </source>
</evidence>
<dbReference type="Pfam" id="PF00989">
    <property type="entry name" value="PAS"/>
    <property type="match status" value="1"/>
</dbReference>
<dbReference type="SMART" id="SM00091">
    <property type="entry name" value="PAS"/>
    <property type="match status" value="1"/>
</dbReference>
<keyword evidence="1" id="KW-0547">Nucleotide-binding</keyword>
<dbReference type="InterPro" id="IPR002197">
    <property type="entry name" value="HTH_Fis"/>
</dbReference>
<dbReference type="InterPro" id="IPR058031">
    <property type="entry name" value="AAA_lid_NorR"/>
</dbReference>
<dbReference type="RefSeq" id="WP_250858402.1">
    <property type="nucleotide sequence ID" value="NZ_JAGSOJ010000001.1"/>
</dbReference>
<dbReference type="PROSITE" id="PS00675">
    <property type="entry name" value="SIGMA54_INTERACT_1"/>
    <property type="match status" value="1"/>
</dbReference>
<dbReference type="SUPFAM" id="SSF55781">
    <property type="entry name" value="GAF domain-like"/>
    <property type="match status" value="1"/>
</dbReference>
<proteinExistence type="predicted"/>
<dbReference type="PROSITE" id="PS50045">
    <property type="entry name" value="SIGMA54_INTERACT_4"/>
    <property type="match status" value="1"/>
</dbReference>
<evidence type="ECO:0000259" key="7">
    <source>
        <dbReference type="PROSITE" id="PS50112"/>
    </source>
</evidence>
<feature type="domain" description="Sigma-54 factor interaction" evidence="6">
    <location>
        <begin position="279"/>
        <end position="509"/>
    </location>
</feature>
<dbReference type="Pfam" id="PF25601">
    <property type="entry name" value="AAA_lid_14"/>
    <property type="match status" value="1"/>
</dbReference>
<dbReference type="PANTHER" id="PTHR32071:SF57">
    <property type="entry name" value="C4-DICARBOXYLATE TRANSPORT TRANSCRIPTIONAL REGULATORY PROTEIN DCTD"/>
    <property type="match status" value="1"/>
</dbReference>
<dbReference type="GO" id="GO:0006355">
    <property type="term" value="P:regulation of DNA-templated transcription"/>
    <property type="evidence" value="ECO:0007669"/>
    <property type="project" value="InterPro"/>
</dbReference>
<dbReference type="GO" id="GO:0005524">
    <property type="term" value="F:ATP binding"/>
    <property type="evidence" value="ECO:0007669"/>
    <property type="project" value="UniProtKB-KW"/>
</dbReference>
<dbReference type="InterPro" id="IPR025943">
    <property type="entry name" value="Sigma_54_int_dom_ATP-bd_2"/>
</dbReference>
<dbReference type="PANTHER" id="PTHR32071">
    <property type="entry name" value="TRANSCRIPTIONAL REGULATORY PROTEIN"/>
    <property type="match status" value="1"/>
</dbReference>
<dbReference type="InterPro" id="IPR029016">
    <property type="entry name" value="GAF-like_dom_sf"/>
</dbReference>
<evidence type="ECO:0000256" key="5">
    <source>
        <dbReference type="ARBA" id="ARBA00023163"/>
    </source>
</evidence>
<dbReference type="AlphaFoldDB" id="A0A9J6NZL9"/>
<evidence type="ECO:0000256" key="3">
    <source>
        <dbReference type="ARBA" id="ARBA00023015"/>
    </source>
</evidence>
<reference evidence="8" key="1">
    <citation type="journal article" date="2021" name="mSystems">
        <title>Bacteria and Archaea Synergistically Convert Glycine Betaine to Biogenic Methane in the Formosa Cold Seep of the South China Sea.</title>
        <authorList>
            <person name="Li L."/>
            <person name="Zhang W."/>
            <person name="Zhang S."/>
            <person name="Song L."/>
            <person name="Sun Q."/>
            <person name="Zhang H."/>
            <person name="Xiang H."/>
            <person name="Dong X."/>
        </authorList>
    </citation>
    <scope>NUCLEOTIDE SEQUENCE</scope>
    <source>
        <strain evidence="8">ZWT</strain>
    </source>
</reference>
<dbReference type="FunFam" id="3.40.50.300:FF:000006">
    <property type="entry name" value="DNA-binding transcriptional regulator NtrC"/>
    <property type="match status" value="1"/>
</dbReference>
<dbReference type="Proteomes" id="UP001056429">
    <property type="component" value="Unassembled WGS sequence"/>
</dbReference>
<evidence type="ECO:0000256" key="1">
    <source>
        <dbReference type="ARBA" id="ARBA00022741"/>
    </source>
</evidence>
<reference evidence="8" key="2">
    <citation type="submission" date="2021-04" db="EMBL/GenBank/DDBJ databases">
        <authorList>
            <person name="Dong X."/>
        </authorList>
    </citation>
    <scope>NUCLEOTIDE SEQUENCE</scope>
    <source>
        <strain evidence="8">ZWT</strain>
    </source>
</reference>
<dbReference type="InterPro" id="IPR025944">
    <property type="entry name" value="Sigma_54_int_dom_CS"/>
</dbReference>
<keyword evidence="9" id="KW-1185">Reference proteome</keyword>
<keyword evidence="4" id="KW-0238">DNA-binding</keyword>
<dbReference type="SUPFAM" id="SSF55785">
    <property type="entry name" value="PYP-like sensor domain (PAS domain)"/>
    <property type="match status" value="1"/>
</dbReference>
<dbReference type="GO" id="GO:0043565">
    <property type="term" value="F:sequence-specific DNA binding"/>
    <property type="evidence" value="ECO:0007669"/>
    <property type="project" value="InterPro"/>
</dbReference>
<accession>A0A9J6NZL9</accession>
<protein>
    <submittedName>
        <fullName evidence="8">Sigma 54-interacting transcriptional regulator</fullName>
    </submittedName>
</protein>
<dbReference type="InterPro" id="IPR035965">
    <property type="entry name" value="PAS-like_dom_sf"/>
</dbReference>
<dbReference type="Gene3D" id="1.10.10.60">
    <property type="entry name" value="Homeodomain-like"/>
    <property type="match status" value="1"/>
</dbReference>
<evidence type="ECO:0000313" key="8">
    <source>
        <dbReference type="EMBL" id="MCM1989406.1"/>
    </source>
</evidence>
<dbReference type="InterPro" id="IPR002078">
    <property type="entry name" value="Sigma_54_int"/>
</dbReference>
<evidence type="ECO:0000256" key="2">
    <source>
        <dbReference type="ARBA" id="ARBA00022840"/>
    </source>
</evidence>
<dbReference type="PROSITE" id="PS00676">
    <property type="entry name" value="SIGMA54_INTERACT_2"/>
    <property type="match status" value="1"/>
</dbReference>
<dbReference type="Gene3D" id="3.40.50.300">
    <property type="entry name" value="P-loop containing nucleotide triphosphate hydrolases"/>
    <property type="match status" value="1"/>
</dbReference>
<keyword evidence="5" id="KW-0804">Transcription</keyword>
<dbReference type="InterPro" id="IPR025662">
    <property type="entry name" value="Sigma_54_int_dom_ATP-bd_1"/>
</dbReference>
<evidence type="ECO:0000256" key="4">
    <source>
        <dbReference type="ARBA" id="ARBA00023125"/>
    </source>
</evidence>
<keyword evidence="2" id="KW-0067">ATP-binding</keyword>
<dbReference type="EMBL" id="JAGSOJ010000001">
    <property type="protein sequence ID" value="MCM1989406.1"/>
    <property type="molecule type" value="Genomic_DNA"/>
</dbReference>
<sequence>MSLSKIVSSVQNISEAISSVLKIDVTVVDDCLNRIAGTGRYKQCIGESVSKNSVFSFALCKGESFIIENPGQHAVCLKCEALKTCSERAEVCCPIKVGNRAIGAIGLIAFEEEQRNAIINDKDNLIEFLNRMADLISSKLLEQENTDKIELLVKNLETVIDSVDKGIISVDHDGRVSRYNKKALQLFHIDEEEILNMNIKDFIENINLNNLMGHNKVVKNRQFTYKQNHHQFRGVFDSNPIKIDDKPFGMVFTFSNISEVLNTVNKITTGAIVTGFDSIIGESHCLKDVKTEAEKASNSTSTVLIQGESGTGKELFARAIHFHSDRCCKPFIPINCAAIPEQLLESELFGYEEGAFTGARRGGKAGKFELANKGTIFLDEIGDLPLHLQAKLLRVVQENVIEKVGGKDYIPIDVRIIAATHKDLETKAFEGEFRQDLFYRLNVIPVNIPSLRERKEDIVILVQYLLNKCNKKLGKNIKEISPCALDILKNYQWPGNVRELENSIEYAVNMCRGNEIQVIDLPNRLKNICKSFKETEFEGITSIKDLEKREIEKALKHFGNTKQAITNAAESLGIGRATLYRKIKEYNINQ</sequence>
<dbReference type="CDD" id="cd00130">
    <property type="entry name" value="PAS"/>
    <property type="match status" value="1"/>
</dbReference>
<gene>
    <name evidence="8" type="ORF">KDK92_06610</name>
</gene>
<dbReference type="Gene3D" id="3.30.450.40">
    <property type="match status" value="1"/>
</dbReference>
<organism evidence="8 9">
    <name type="scientific">Oceanirhabdus seepicola</name>
    <dbReference type="NCBI Taxonomy" id="2828781"/>
    <lineage>
        <taxon>Bacteria</taxon>
        <taxon>Bacillati</taxon>
        <taxon>Bacillota</taxon>
        <taxon>Clostridia</taxon>
        <taxon>Eubacteriales</taxon>
        <taxon>Clostridiaceae</taxon>
        <taxon>Oceanirhabdus</taxon>
    </lineage>
</organism>
<dbReference type="PROSITE" id="PS00688">
    <property type="entry name" value="SIGMA54_INTERACT_3"/>
    <property type="match status" value="1"/>
</dbReference>
<feature type="domain" description="PAS" evidence="7">
    <location>
        <begin position="152"/>
        <end position="203"/>
    </location>
</feature>
<dbReference type="InterPro" id="IPR009057">
    <property type="entry name" value="Homeodomain-like_sf"/>
</dbReference>
<dbReference type="SMART" id="SM00382">
    <property type="entry name" value="AAA"/>
    <property type="match status" value="1"/>
</dbReference>
<dbReference type="Gene3D" id="3.30.450.20">
    <property type="entry name" value="PAS domain"/>
    <property type="match status" value="1"/>
</dbReference>